<keyword evidence="3" id="KW-1185">Reference proteome</keyword>
<sequence>MALLDDLARLDVWHPHGCQPRCCPLAREDGRLCFPNDQRMREMDGPFRAPVMSLQLPPPPSGRVARPTGGDSRGANGGPTRAAPTVMGPPARATENRPPPLLPSSRIFPPALDSPPSLLPPPTAVVGHDSDPDDGVVEAG</sequence>
<dbReference type="AlphaFoldDB" id="A0A4P9WEQ6"/>
<proteinExistence type="predicted"/>
<feature type="compositionally biased region" description="Acidic residues" evidence="1">
    <location>
        <begin position="131"/>
        <end position="140"/>
    </location>
</feature>
<accession>A0A4P9WEQ6</accession>
<evidence type="ECO:0000256" key="1">
    <source>
        <dbReference type="SAM" id="MobiDB-lite"/>
    </source>
</evidence>
<feature type="region of interest" description="Disordered" evidence="1">
    <location>
        <begin position="36"/>
        <end position="140"/>
    </location>
</feature>
<name>A0A4P9WEQ6_9FUNG</name>
<dbReference type="EMBL" id="KZ995181">
    <property type="protein sequence ID" value="RKO91211.1"/>
    <property type="molecule type" value="Genomic_DNA"/>
</dbReference>
<reference evidence="3" key="1">
    <citation type="journal article" date="2018" name="Nat. Microbiol.">
        <title>Leveraging single-cell genomics to expand the fungal tree of life.</title>
        <authorList>
            <person name="Ahrendt S.R."/>
            <person name="Quandt C.A."/>
            <person name="Ciobanu D."/>
            <person name="Clum A."/>
            <person name="Salamov A."/>
            <person name="Andreopoulos B."/>
            <person name="Cheng J.F."/>
            <person name="Woyke T."/>
            <person name="Pelin A."/>
            <person name="Henrissat B."/>
            <person name="Reynolds N.K."/>
            <person name="Benny G.L."/>
            <person name="Smith M.E."/>
            <person name="James T.Y."/>
            <person name="Grigoriev I.V."/>
        </authorList>
    </citation>
    <scope>NUCLEOTIDE SEQUENCE [LARGE SCALE GENOMIC DNA]</scope>
</reference>
<protein>
    <submittedName>
        <fullName evidence="2">Uncharacterized protein</fullName>
    </submittedName>
</protein>
<evidence type="ECO:0000313" key="3">
    <source>
        <dbReference type="Proteomes" id="UP000269721"/>
    </source>
</evidence>
<dbReference type="Proteomes" id="UP000269721">
    <property type="component" value="Unassembled WGS sequence"/>
</dbReference>
<evidence type="ECO:0000313" key="2">
    <source>
        <dbReference type="EMBL" id="RKO91211.1"/>
    </source>
</evidence>
<organism evidence="2 3">
    <name type="scientific">Blyttiomyces helicus</name>
    <dbReference type="NCBI Taxonomy" id="388810"/>
    <lineage>
        <taxon>Eukaryota</taxon>
        <taxon>Fungi</taxon>
        <taxon>Fungi incertae sedis</taxon>
        <taxon>Chytridiomycota</taxon>
        <taxon>Chytridiomycota incertae sedis</taxon>
        <taxon>Chytridiomycetes</taxon>
        <taxon>Chytridiomycetes incertae sedis</taxon>
        <taxon>Blyttiomyces</taxon>
    </lineage>
</organism>
<gene>
    <name evidence="2" type="ORF">BDK51DRAFT_37532</name>
</gene>